<feature type="compositionally biased region" description="Basic and acidic residues" evidence="15">
    <location>
        <begin position="1004"/>
        <end position="1014"/>
    </location>
</feature>
<dbReference type="SUPFAM" id="SSF54928">
    <property type="entry name" value="RNA-binding domain, RBD"/>
    <property type="match status" value="1"/>
</dbReference>
<dbReference type="OMA" id="ANIEGYF"/>
<evidence type="ECO:0000256" key="1">
    <source>
        <dbReference type="ARBA" id="ARBA00004123"/>
    </source>
</evidence>
<dbReference type="InterPro" id="IPR024657">
    <property type="entry name" value="COMPASS_Set1_N-SET"/>
</dbReference>
<dbReference type="PANTHER" id="PTHR45814">
    <property type="entry name" value="HISTONE-LYSINE N-METHYLTRANSFERASE SETD1"/>
    <property type="match status" value="1"/>
</dbReference>
<dbReference type="InterPro" id="IPR044570">
    <property type="entry name" value="Set1-like"/>
</dbReference>
<feature type="compositionally biased region" description="Basic and acidic residues" evidence="15">
    <location>
        <begin position="576"/>
        <end position="612"/>
    </location>
</feature>
<evidence type="ECO:0000256" key="4">
    <source>
        <dbReference type="ARBA" id="ARBA00022679"/>
    </source>
</evidence>
<feature type="region of interest" description="Disordered" evidence="15">
    <location>
        <begin position="1518"/>
        <end position="1622"/>
    </location>
</feature>
<dbReference type="InterPro" id="IPR003616">
    <property type="entry name" value="Post-SET_dom"/>
</dbReference>
<evidence type="ECO:0000256" key="13">
    <source>
        <dbReference type="ARBA" id="ARBA00049129"/>
    </source>
</evidence>
<keyword evidence="7" id="KW-0694">RNA-binding</keyword>
<dbReference type="Pfam" id="PF00856">
    <property type="entry name" value="SET"/>
    <property type="match status" value="1"/>
</dbReference>
<feature type="domain" description="SET" evidence="16">
    <location>
        <begin position="1975"/>
        <end position="2092"/>
    </location>
</feature>
<dbReference type="GO" id="GO:0048188">
    <property type="term" value="C:Set1C/COMPASS complex"/>
    <property type="evidence" value="ECO:0007669"/>
    <property type="project" value="InterPro"/>
</dbReference>
<evidence type="ECO:0000256" key="15">
    <source>
        <dbReference type="SAM" id="MobiDB-lite"/>
    </source>
</evidence>
<name>A0A0B2V4K2_TOXCA</name>
<keyword evidence="8" id="KW-0805">Transcription regulation</keyword>
<keyword evidence="5" id="KW-0949">S-adenosyl-L-methionine</keyword>
<dbReference type="InterPro" id="IPR037841">
    <property type="entry name" value="SET_SETD1A/B"/>
</dbReference>
<dbReference type="PANTHER" id="PTHR45814:SF2">
    <property type="entry name" value="HISTONE-LYSINE N-METHYLTRANSFERASE SETD1"/>
    <property type="match status" value="1"/>
</dbReference>
<feature type="compositionally biased region" description="Polar residues" evidence="15">
    <location>
        <begin position="1554"/>
        <end position="1563"/>
    </location>
</feature>
<evidence type="ECO:0000256" key="6">
    <source>
        <dbReference type="ARBA" id="ARBA00022853"/>
    </source>
</evidence>
<dbReference type="GO" id="GO:0140999">
    <property type="term" value="F:histone H3K4 trimethyltransferase activity"/>
    <property type="evidence" value="ECO:0007669"/>
    <property type="project" value="UniProtKB-EC"/>
</dbReference>
<dbReference type="FunFam" id="2.170.270.10:FF:000010">
    <property type="entry name" value="Histone-lysine N-methyltransferase"/>
    <property type="match status" value="1"/>
</dbReference>
<evidence type="ECO:0000256" key="3">
    <source>
        <dbReference type="ARBA" id="ARBA00022603"/>
    </source>
</evidence>
<feature type="coiled-coil region" evidence="14">
    <location>
        <begin position="1243"/>
        <end position="1371"/>
    </location>
</feature>
<dbReference type="STRING" id="6265.A0A0B2V4K2"/>
<dbReference type="OrthoDB" id="308383at2759"/>
<feature type="compositionally biased region" description="Basic and acidic residues" evidence="15">
    <location>
        <begin position="928"/>
        <end position="940"/>
    </location>
</feature>
<evidence type="ECO:0000256" key="8">
    <source>
        <dbReference type="ARBA" id="ARBA00023015"/>
    </source>
</evidence>
<dbReference type="PROSITE" id="PS50868">
    <property type="entry name" value="POST_SET"/>
    <property type="match status" value="1"/>
</dbReference>
<feature type="compositionally biased region" description="Acidic residues" evidence="15">
    <location>
        <begin position="1577"/>
        <end position="1604"/>
    </location>
</feature>
<feature type="compositionally biased region" description="Basic and acidic residues" evidence="15">
    <location>
        <begin position="675"/>
        <end position="715"/>
    </location>
</feature>
<dbReference type="Pfam" id="PF00076">
    <property type="entry name" value="RRM_1"/>
    <property type="match status" value="1"/>
</dbReference>
<dbReference type="SMART" id="SM00360">
    <property type="entry name" value="RRM"/>
    <property type="match status" value="1"/>
</dbReference>
<evidence type="ECO:0000313" key="18">
    <source>
        <dbReference type="EMBL" id="KHN78346.1"/>
    </source>
</evidence>
<comment type="catalytic activity">
    <reaction evidence="13">
        <text>N(6),N(6)-dimethyl-L-lysyl(4)-[histone H3] + S-adenosyl-L-methionine = N(6),N(6),N(6)-trimethyl-L-lysyl(4)-[histone H3] + S-adenosyl-L-homocysteine + H(+)</text>
        <dbReference type="Rhea" id="RHEA:60272"/>
        <dbReference type="Rhea" id="RHEA-COMP:15537"/>
        <dbReference type="Rhea" id="RHEA-COMP:15540"/>
        <dbReference type="ChEBI" id="CHEBI:15378"/>
        <dbReference type="ChEBI" id="CHEBI:57856"/>
        <dbReference type="ChEBI" id="CHEBI:59789"/>
        <dbReference type="ChEBI" id="CHEBI:61961"/>
        <dbReference type="ChEBI" id="CHEBI:61976"/>
    </reaction>
</comment>
<feature type="compositionally biased region" description="Low complexity" evidence="15">
    <location>
        <begin position="1518"/>
        <end position="1551"/>
    </location>
</feature>
<keyword evidence="9" id="KW-0804">Transcription</keyword>
<dbReference type="InterPro" id="IPR035979">
    <property type="entry name" value="RBD_domain_sf"/>
</dbReference>
<evidence type="ECO:0000256" key="14">
    <source>
        <dbReference type="SAM" id="Coils"/>
    </source>
</evidence>
<dbReference type="EC" id="2.1.1.354" evidence="2"/>
<proteinExistence type="predicted"/>
<reference evidence="18 19" key="1">
    <citation type="submission" date="2014-11" db="EMBL/GenBank/DDBJ databases">
        <title>Genetic blueprint of the zoonotic pathogen Toxocara canis.</title>
        <authorList>
            <person name="Zhu X.-Q."/>
            <person name="Korhonen P.K."/>
            <person name="Cai H."/>
            <person name="Young N.D."/>
            <person name="Nejsum P."/>
            <person name="von Samson-Himmelstjerna G."/>
            <person name="Boag P.R."/>
            <person name="Tan P."/>
            <person name="Li Q."/>
            <person name="Min J."/>
            <person name="Yang Y."/>
            <person name="Wang X."/>
            <person name="Fang X."/>
            <person name="Hall R.S."/>
            <person name="Hofmann A."/>
            <person name="Sternberg P.W."/>
            <person name="Jex A.R."/>
            <person name="Gasser R.B."/>
        </authorList>
    </citation>
    <scope>NUCLEOTIDE SEQUENCE [LARGE SCALE GENOMIC DNA]</scope>
    <source>
        <strain evidence="18">PN_DK_2014</strain>
    </source>
</reference>
<sequence length="2115" mass="239098">MDGEPPKLWLAWIYRNPTGEPHWTKTRLKKLFGENFEPGQMEIFKNTAAQNAELWHVKHLIELRPLTFPNGEPTIEDVTSLEIFADGCCVIDRRLACDETQLRLADPEKQRELIRRYPPSSARVMDVRSGGANRLNDGAPPAQRARSTASSVARHVKCDAWKVINVDTKSFVYRFDGVCKELPRYTIYTVSDPRSQYARYRKTEALDLPVPVFMLDNNSVGLSSKREVSVYGLNDNINETFLRDMCEKVGSVCEVFIYRHPRTKKHMGMALVVFDESKAANVFCAKNDGCSVMGGVITCFLDPYASKISRRYEQLARERAPVPVYLKNVDDSKLSELRRGLNLPHSPYEALHDEEPSCSRMDHLKETFEHIGEMQSRSPCESTPQGASDFFGGAMSSTTPKTPPSAEVTTATTAILPPPLSDVVLPPTCPPPPAPPPPLMRSPLPPPPATALGTGLPLPPPFFLSTQSPEMPVPPSPVTFPAPPVQQQTFYPIAAPAPPCVQLISAPPMKPTECVPPPPPALDSGMTRTPTLTASSVLSKTTGLTSLSAPPLPPPRIHETIRATSTPEETSTDPSPMERTEEHEKEEKKLSLKKDETKLRKESRSRLERLRCTGDVCEEQGGLSRGRSRKRRHATCSTSTMSSSDQDSVSEPESDLSGFQRKMRADRRAKKRRHTEAIVEERTEEHEKEEKKLSLKKDETKLRKESRSRLERLRCTGDVCEEQGGLSRGRSRKRRHATCSTSTMSSSDQDSVSEPESDLSGFQRKMRADRRAKKRRHTEAIVEEKRKYYKRKNYAEGSKDYYKEVVIRTVDESKDRKEAGTSRSFNDSRELVQEVERYQRIRRYKRRRSEDMRELSPEVRQMRAEAGEQGEVDLPDLESVSSEEETQRNRKRHSRHTSRSRTPPLLKEKNRRSLDTTNATLRTYARPGGERRERIPERRMAPLTQTESSNRRKVIGCAGVVEGRSHRWSSSSASDDSYSDTDEPHSRRSRISKRMARRRHKKSKTDERDTLDRRRFGKKVNPVDLMDLKDMMEEVTDSSNESSDGNAKVKNKDFKSTRQMRHSIGESDQNVCSTEGNLQVSPRKSQMSLTNAPTTAPKPSFEQRLETLFHTTTPKQSVDLSQALAPRPYQLGKELVVIHKVENLSRDSPQTPSIGTPTSVFTPVICDSSPGLTPNYADRALGIAMRRVESDPRMLRSTSVLAFEYAYAAFWLVAKYAVFWKVADVEFDVLLQVDAVSLVDEDVAREMEERDAAERKKKEEEARILEALEKERLRLEQEKKAAEEREARRREHERKLELQKKVDAVSLVDEDVAREMEERDAAERKKKEEEARILEALEKERLRLEQEKKAAEEREARRREHERKLELQKKRLLCGKCVEVMFERLYTDLSAVLVKDALRKMELLVVEKLERAWLKAMEDQNKAVDEQGSSSKVGGAEFKGALTKPSLSGLSPVKSVMAPSSKNSLNEMVRQVAAQSKAEMSAAFGPEATALLGSDFLFQGFGAIRNMPSFKKACRRWSLGSRSPSGSRSSLGSGSQSASRSASGFRSPARSLRSRTSSVFTAESDSEGQEVELSGLSEDEGSTEGESGSEEENEEEESDVEVDVENVSSEQSEASKTSGEGIQSIASVEKLVPREEDLIHKSSSAPVVAETAAPVTARSTSAMEVEGITIDEDARKASEVSEYDVFRNDHCYCMDEQSMQSKLEGAGKRLSESRNSDMAKFMLASENGLQSSQPVNNSLKHRRSQSPTMARLKAIAAQNLVQAVVPLSSTAKKTRRRRINNELASLLPPPVDVSRLNESDFEQEVKVNYEQRSEEQEHDILHKFQKDGFDKEDLMYLEKAFYEMQNDGTANWHRNLFWVPPCEMPIIKLLAKPRKVGKMEMFYDDSELAGILPHSTGCARTQGYYKLNNKQKRGVLRRPEAFQDRTEISERDETTVRHIVRATREARSDNRRLLTSIGETSSDFFKVNQLKYRKKMIKFARSRIHGWGLYALEAIAPDEMIVEYVGQKIRPTVADERERRYIRKGMGSSYLFRIDSDNVIDATNMGNFARFINHSCQPNCYAKVVVVDGEKRIVIYSKTQISKGDEITYDYKFPIEEEDKIDCLCGAPSCRGTLN</sequence>
<keyword evidence="4 18" id="KW-0808">Transferase</keyword>
<feature type="region of interest" description="Disordered" evidence="15">
    <location>
        <begin position="810"/>
        <end position="1018"/>
    </location>
</feature>
<dbReference type="CDD" id="cd12304">
    <property type="entry name" value="RRM_Set1"/>
    <property type="match status" value="1"/>
</dbReference>
<dbReference type="GO" id="GO:0003723">
    <property type="term" value="F:RNA binding"/>
    <property type="evidence" value="ECO:0007669"/>
    <property type="project" value="UniProtKB-KW"/>
</dbReference>
<feature type="region of interest" description="Disordered" evidence="15">
    <location>
        <begin position="1034"/>
        <end position="1098"/>
    </location>
</feature>
<comment type="subcellular location">
    <subcellularLocation>
        <location evidence="1">Nucleus</location>
    </subcellularLocation>
</comment>
<feature type="compositionally biased region" description="Low complexity" evidence="15">
    <location>
        <begin position="564"/>
        <end position="575"/>
    </location>
</feature>
<keyword evidence="10" id="KW-0539">Nucleus</keyword>
<feature type="compositionally biased region" description="Basic residues" evidence="15">
    <location>
        <begin position="661"/>
        <end position="674"/>
    </location>
</feature>
<feature type="compositionally biased region" description="Basic residues" evidence="15">
    <location>
        <begin position="764"/>
        <end position="777"/>
    </location>
</feature>
<evidence type="ECO:0000256" key="2">
    <source>
        <dbReference type="ARBA" id="ARBA00012182"/>
    </source>
</evidence>
<evidence type="ECO:0000256" key="7">
    <source>
        <dbReference type="ARBA" id="ARBA00022884"/>
    </source>
</evidence>
<feature type="domain" description="Post-SET" evidence="17">
    <location>
        <begin position="2099"/>
        <end position="2115"/>
    </location>
</feature>
<keyword evidence="14" id="KW-0175">Coiled coil</keyword>
<dbReference type="InterPro" id="IPR046341">
    <property type="entry name" value="SET_dom_sf"/>
</dbReference>
<feature type="region of interest" description="Disordered" evidence="15">
    <location>
        <begin position="538"/>
        <end position="777"/>
    </location>
</feature>
<comment type="caution">
    <text evidence="18">The sequence shown here is derived from an EMBL/GenBank/DDBJ whole genome shotgun (WGS) entry which is preliminary data.</text>
</comment>
<feature type="compositionally biased region" description="Low complexity" evidence="15">
    <location>
        <begin position="738"/>
        <end position="750"/>
    </location>
</feature>
<feature type="compositionally biased region" description="Low complexity" evidence="15">
    <location>
        <begin position="635"/>
        <end position="647"/>
    </location>
</feature>
<dbReference type="Gene3D" id="3.30.70.330">
    <property type="match status" value="1"/>
</dbReference>
<evidence type="ECO:0000313" key="19">
    <source>
        <dbReference type="Proteomes" id="UP000031036"/>
    </source>
</evidence>
<dbReference type="GO" id="GO:0032259">
    <property type="term" value="P:methylation"/>
    <property type="evidence" value="ECO:0007669"/>
    <property type="project" value="UniProtKB-KW"/>
</dbReference>
<dbReference type="InterPro" id="IPR012677">
    <property type="entry name" value="Nucleotide-bd_a/b_plait_sf"/>
</dbReference>
<comment type="catalytic activity">
    <reaction evidence="12">
        <text>N(6)-methyl-L-lysyl(4)-[histone H3] + S-adenosyl-L-methionine = N(6),N(6)-dimethyl-L-lysyl(4)-[histone H3] + S-adenosyl-L-homocysteine + H(+)</text>
        <dbReference type="Rhea" id="RHEA:60268"/>
        <dbReference type="Rhea" id="RHEA-COMP:15540"/>
        <dbReference type="Rhea" id="RHEA-COMP:15543"/>
        <dbReference type="ChEBI" id="CHEBI:15378"/>
        <dbReference type="ChEBI" id="CHEBI:57856"/>
        <dbReference type="ChEBI" id="CHEBI:59789"/>
        <dbReference type="ChEBI" id="CHEBI:61929"/>
        <dbReference type="ChEBI" id="CHEBI:61976"/>
    </reaction>
</comment>
<evidence type="ECO:0000259" key="16">
    <source>
        <dbReference type="PROSITE" id="PS50280"/>
    </source>
</evidence>
<feature type="compositionally biased region" description="Basic residues" evidence="15">
    <location>
        <begin position="889"/>
        <end position="899"/>
    </location>
</feature>
<dbReference type="Proteomes" id="UP000031036">
    <property type="component" value="Unassembled WGS sequence"/>
</dbReference>
<dbReference type="InterPro" id="IPR000504">
    <property type="entry name" value="RRM_dom"/>
</dbReference>
<comment type="catalytic activity">
    <reaction evidence="11">
        <text>L-lysyl(4)-[histone H3] + 3 S-adenosyl-L-methionine = N(6),N(6),N(6)-trimethyl-L-lysyl(4)-[histone H3] + 3 S-adenosyl-L-homocysteine + 3 H(+)</text>
        <dbReference type="Rhea" id="RHEA:60260"/>
        <dbReference type="Rhea" id="RHEA-COMP:15537"/>
        <dbReference type="Rhea" id="RHEA-COMP:15547"/>
        <dbReference type="ChEBI" id="CHEBI:15378"/>
        <dbReference type="ChEBI" id="CHEBI:29969"/>
        <dbReference type="ChEBI" id="CHEBI:57856"/>
        <dbReference type="ChEBI" id="CHEBI:59789"/>
        <dbReference type="ChEBI" id="CHEBI:61961"/>
        <dbReference type="EC" id="2.1.1.354"/>
    </reaction>
</comment>
<keyword evidence="19" id="KW-1185">Reference proteome</keyword>
<gene>
    <name evidence="18" type="primary">set-2</name>
    <name evidence="18" type="ORF">Tcan_17110</name>
</gene>
<keyword evidence="3 18" id="KW-0489">Methyltransferase</keyword>
<dbReference type="InterPro" id="IPR001214">
    <property type="entry name" value="SET_dom"/>
</dbReference>
<evidence type="ECO:0000256" key="9">
    <source>
        <dbReference type="ARBA" id="ARBA00023163"/>
    </source>
</evidence>
<dbReference type="CDD" id="cd19169">
    <property type="entry name" value="SET_SETD1"/>
    <property type="match status" value="1"/>
</dbReference>
<dbReference type="PROSITE" id="PS50280">
    <property type="entry name" value="SET"/>
    <property type="match status" value="1"/>
</dbReference>
<dbReference type="EMBL" id="JPKZ01002111">
    <property type="protein sequence ID" value="KHN78346.1"/>
    <property type="molecule type" value="Genomic_DNA"/>
</dbReference>
<evidence type="ECO:0000259" key="17">
    <source>
        <dbReference type="PROSITE" id="PS50868"/>
    </source>
</evidence>
<dbReference type="SMART" id="SM01291">
    <property type="entry name" value="N-SET"/>
    <property type="match status" value="1"/>
</dbReference>
<evidence type="ECO:0000256" key="11">
    <source>
        <dbReference type="ARBA" id="ARBA00047571"/>
    </source>
</evidence>
<protein>
    <recommendedName>
        <fullName evidence="2">[histone H3]-lysine(4) N-trimethyltransferase</fullName>
        <ecNumber evidence="2">2.1.1.354</ecNumber>
    </recommendedName>
</protein>
<feature type="compositionally biased region" description="Basic and acidic residues" evidence="15">
    <location>
        <begin position="810"/>
        <end position="839"/>
    </location>
</feature>
<dbReference type="Pfam" id="PF11764">
    <property type="entry name" value="N-SET"/>
    <property type="match status" value="1"/>
</dbReference>
<organism evidence="18 19">
    <name type="scientific">Toxocara canis</name>
    <name type="common">Canine roundworm</name>
    <dbReference type="NCBI Taxonomy" id="6265"/>
    <lineage>
        <taxon>Eukaryota</taxon>
        <taxon>Metazoa</taxon>
        <taxon>Ecdysozoa</taxon>
        <taxon>Nematoda</taxon>
        <taxon>Chromadorea</taxon>
        <taxon>Rhabditida</taxon>
        <taxon>Spirurina</taxon>
        <taxon>Ascaridomorpha</taxon>
        <taxon>Ascaridoidea</taxon>
        <taxon>Toxocaridae</taxon>
        <taxon>Toxocara</taxon>
    </lineage>
</organism>
<feature type="compositionally biased region" description="Basic residues" evidence="15">
    <location>
        <begin position="987"/>
        <end position="1003"/>
    </location>
</feature>
<evidence type="ECO:0000256" key="10">
    <source>
        <dbReference type="ARBA" id="ARBA00023242"/>
    </source>
</evidence>
<evidence type="ECO:0000256" key="12">
    <source>
        <dbReference type="ARBA" id="ARBA00047583"/>
    </source>
</evidence>
<feature type="compositionally biased region" description="Polar residues" evidence="15">
    <location>
        <begin position="1066"/>
        <end position="1094"/>
    </location>
</feature>
<feature type="compositionally biased region" description="Basic and acidic residues" evidence="15">
    <location>
        <begin position="848"/>
        <end position="866"/>
    </location>
</feature>
<dbReference type="SMART" id="SM00317">
    <property type="entry name" value="SET"/>
    <property type="match status" value="1"/>
</dbReference>
<keyword evidence="6" id="KW-0156">Chromatin regulator</keyword>
<dbReference type="SUPFAM" id="SSF82199">
    <property type="entry name" value="SET domain"/>
    <property type="match status" value="1"/>
</dbReference>
<accession>A0A0B2V4K2</accession>
<dbReference type="Gene3D" id="2.170.270.10">
    <property type="entry name" value="SET domain"/>
    <property type="match status" value="1"/>
</dbReference>
<dbReference type="SMART" id="SM00508">
    <property type="entry name" value="PostSET"/>
    <property type="match status" value="1"/>
</dbReference>
<evidence type="ECO:0000256" key="5">
    <source>
        <dbReference type="ARBA" id="ARBA00022691"/>
    </source>
</evidence>
<feature type="compositionally biased region" description="Acidic residues" evidence="15">
    <location>
        <begin position="868"/>
        <end position="884"/>
    </location>
</feature>